<dbReference type="Proteomes" id="UP001230629">
    <property type="component" value="Unassembled WGS sequence"/>
</dbReference>
<gene>
    <name evidence="6 9" type="primary">tpx</name>
    <name evidence="10" type="ORF">C4618_04295</name>
    <name evidence="9" type="ORF">QP229_09635</name>
    <name evidence="8" type="ORF">WA45_04210</name>
</gene>
<dbReference type="PROSITE" id="PS01265">
    <property type="entry name" value="TPX"/>
    <property type="match status" value="1"/>
</dbReference>
<keyword evidence="1 6" id="KW-0575">Peroxidase</keyword>
<dbReference type="PANTHER" id="PTHR43110:SF1">
    <property type="entry name" value="THIOL PEROXIDASE"/>
    <property type="match status" value="1"/>
</dbReference>
<dbReference type="Pfam" id="PF08534">
    <property type="entry name" value="Redoxin"/>
    <property type="match status" value="1"/>
</dbReference>
<dbReference type="EMBL" id="JASOIH010000013">
    <property type="protein sequence ID" value="MDK6900222.1"/>
    <property type="molecule type" value="Genomic_DNA"/>
</dbReference>
<keyword evidence="4 6" id="KW-1015">Disulfide bond</keyword>
<name>A0A076YSV1_STRAG</name>
<keyword evidence="3 6" id="KW-0560">Oxidoreductase</keyword>
<evidence type="ECO:0000256" key="1">
    <source>
        <dbReference type="ARBA" id="ARBA00022559"/>
    </source>
</evidence>
<dbReference type="HAMAP" id="MF_00269">
    <property type="entry name" value="Tpx"/>
    <property type="match status" value="1"/>
</dbReference>
<dbReference type="PROSITE" id="PS51352">
    <property type="entry name" value="THIOREDOXIN_2"/>
    <property type="match status" value="1"/>
</dbReference>
<dbReference type="NCBIfam" id="NF001808">
    <property type="entry name" value="PRK00522.1"/>
    <property type="match status" value="1"/>
</dbReference>
<comment type="miscellaneous">
    <text evidence="6">The active site is a conserved redox-active cysteine residue, the peroxidatic cysteine (C(P)), which makes the nucleophilic attack on the peroxide substrate. The peroxide oxidizes the C(P)-SH to cysteine sulfenic acid (C(P)-SOH), which then reacts with another cysteine residue, the resolving cysteine (C(R)), to form a disulfide bridge. The disulfide is subsequently reduced by an appropriate electron donor to complete the catalytic cycle. In this atypical 2-Cys peroxiredoxin, C(R) is present in the same subunit to form an intramolecular disulfide. The disulfide is subsequently reduced by thioredoxin.</text>
</comment>
<comment type="caution">
    <text evidence="10">The sequence shown here is derived from an EMBL/GenBank/DDBJ whole genome shotgun (WGS) entry which is preliminary data.</text>
</comment>
<evidence type="ECO:0000256" key="2">
    <source>
        <dbReference type="ARBA" id="ARBA00022862"/>
    </source>
</evidence>
<evidence type="ECO:0000256" key="5">
    <source>
        <dbReference type="ARBA" id="ARBA00023284"/>
    </source>
</evidence>
<dbReference type="AlphaFoldDB" id="A0A076YSV1"/>
<proteinExistence type="inferred from homology"/>
<sequence length="164" mass="18412">MTTFLGNPVTFTGKQLQVGDIAKDFLLIATDLSQKSLKDFEGKKKVISVVPSIDTGICSKQTRTFNEELSELDNTVVITVSMDLPFAQKRWCSAEGLDNVILLSDFYDHSFGQEYALLMNEWHLLTRAVLILDEHNKVTYTEYVDNVNSDVDYEAAINAAKILP</sequence>
<comment type="function">
    <text evidence="6">Thiol-specific peroxidase that catalyzes the reduction of hydrogen peroxide and organic hydroperoxides to water and alcohols, respectively. Plays a role in cell protection against oxidative stress by detoxifying peroxides.</text>
</comment>
<reference evidence="8 11" key="1">
    <citation type="journal article" date="2015" name="PLoS ONE">
        <title>Genomic analysis reveals the molecular basis for capsule loss in the group B streptococcus population.</title>
        <authorList>
            <consortium name="DEVANI Consortium"/>
            <person name="Rosini R."/>
            <person name="Campisi E."/>
            <person name="De Chiara M."/>
            <person name="Tettelin H."/>
            <person name="Rinaudo D."/>
            <person name="Toniolo C."/>
            <person name="Metruccio M."/>
            <person name="Guidotti S."/>
            <person name="Sorensen U.B."/>
            <person name="Kilian M."/>
            <person name="Ramirez M."/>
            <person name="Janulczyk R."/>
            <person name="Donati C."/>
            <person name="Grandi G."/>
            <person name="Margarit I."/>
        </authorList>
    </citation>
    <scope>NUCLEOTIDE SEQUENCE [LARGE SCALE GENOMIC DNA]</scope>
    <source>
        <strain evidence="8 11">ES-PW-063</strain>
    </source>
</reference>
<evidence type="ECO:0000256" key="4">
    <source>
        <dbReference type="ARBA" id="ARBA00023157"/>
    </source>
</evidence>
<dbReference type="SMR" id="A0A076YSV1"/>
<keyword evidence="5 6" id="KW-0676">Redox-active center</keyword>
<feature type="active site" description="Cysteine sulfenic acid (-SOH) intermediate" evidence="6">
    <location>
        <position position="58"/>
    </location>
</feature>
<dbReference type="Gene3D" id="3.40.30.10">
    <property type="entry name" value="Glutaredoxin"/>
    <property type="match status" value="1"/>
</dbReference>
<protein>
    <recommendedName>
        <fullName evidence="6">Thiol peroxidase</fullName>
        <shortName evidence="6">Tpx</shortName>
        <ecNumber evidence="6">1.11.1.24</ecNumber>
    </recommendedName>
    <alternativeName>
        <fullName evidence="6">Peroxiredoxin tpx</fullName>
        <shortName evidence="6">Prx</shortName>
    </alternativeName>
    <alternativeName>
        <fullName evidence="6">Thioredoxin peroxidase</fullName>
    </alternativeName>
    <alternativeName>
        <fullName evidence="6">Thioredoxin-dependent peroxiredoxin</fullName>
    </alternativeName>
</protein>
<dbReference type="CDD" id="cd03014">
    <property type="entry name" value="PRX_Atyp2cys"/>
    <property type="match status" value="1"/>
</dbReference>
<evidence type="ECO:0000313" key="9">
    <source>
        <dbReference type="EMBL" id="MDK6900222.1"/>
    </source>
</evidence>
<dbReference type="InterPro" id="IPR018219">
    <property type="entry name" value="Tpx_CS"/>
</dbReference>
<dbReference type="EC" id="1.11.1.24" evidence="6"/>
<evidence type="ECO:0000313" key="12">
    <source>
        <dbReference type="Proteomes" id="UP000256718"/>
    </source>
</evidence>
<feature type="disulfide bond" description="Redox-active" evidence="6">
    <location>
        <begin position="58"/>
        <end position="92"/>
    </location>
</feature>
<evidence type="ECO:0000256" key="6">
    <source>
        <dbReference type="HAMAP-Rule" id="MF_00269"/>
    </source>
</evidence>
<keyword evidence="2 6" id="KW-0049">Antioxidant</keyword>
<dbReference type="InterPro" id="IPR002065">
    <property type="entry name" value="TPX"/>
</dbReference>
<evidence type="ECO:0000259" key="7">
    <source>
        <dbReference type="PROSITE" id="PS51352"/>
    </source>
</evidence>
<evidence type="ECO:0000313" key="10">
    <source>
        <dbReference type="EMBL" id="RDY83406.1"/>
    </source>
</evidence>
<dbReference type="InterPro" id="IPR050455">
    <property type="entry name" value="Tpx_Peroxidase_subfamily"/>
</dbReference>
<dbReference type="PANTHER" id="PTHR43110">
    <property type="entry name" value="THIOL PEROXIDASE"/>
    <property type="match status" value="1"/>
</dbReference>
<dbReference type="InterPro" id="IPR013740">
    <property type="entry name" value="Redoxin"/>
</dbReference>
<reference evidence="9" key="3">
    <citation type="submission" date="2023-05" db="EMBL/GenBank/DDBJ databases">
        <title>Cataloging the Phylogenetic Diversity of Human Bladder Bacteria.</title>
        <authorList>
            <person name="Du J."/>
        </authorList>
    </citation>
    <scope>NUCLEOTIDE SEQUENCE</scope>
    <source>
        <strain evidence="9">UMB8703</strain>
    </source>
</reference>
<feature type="domain" description="Thioredoxin" evidence="7">
    <location>
        <begin position="16"/>
        <end position="162"/>
    </location>
</feature>
<dbReference type="Proteomes" id="UP000035174">
    <property type="component" value="Unassembled WGS sequence"/>
</dbReference>
<dbReference type="EMBL" id="LCVB01000025">
    <property type="protein sequence ID" value="KLJ29923.1"/>
    <property type="molecule type" value="Genomic_DNA"/>
</dbReference>
<dbReference type="EMBL" id="QHGZ01000114">
    <property type="protein sequence ID" value="RDY83406.1"/>
    <property type="molecule type" value="Genomic_DNA"/>
</dbReference>
<dbReference type="InterPro" id="IPR013766">
    <property type="entry name" value="Thioredoxin_domain"/>
</dbReference>
<dbReference type="Proteomes" id="UP000256718">
    <property type="component" value="Unassembled WGS sequence"/>
</dbReference>
<dbReference type="OMA" id="ITQEPNY"/>
<dbReference type="InterPro" id="IPR036249">
    <property type="entry name" value="Thioredoxin-like_sf"/>
</dbReference>
<accession>A0A076YSV1</accession>
<organism evidence="10 12">
    <name type="scientific">Streptococcus agalactiae</name>
    <dbReference type="NCBI Taxonomy" id="1311"/>
    <lineage>
        <taxon>Bacteria</taxon>
        <taxon>Bacillati</taxon>
        <taxon>Bacillota</taxon>
        <taxon>Bacilli</taxon>
        <taxon>Lactobacillales</taxon>
        <taxon>Streptococcaceae</taxon>
        <taxon>Streptococcus</taxon>
    </lineage>
</organism>
<evidence type="ECO:0000313" key="11">
    <source>
        <dbReference type="Proteomes" id="UP000035174"/>
    </source>
</evidence>
<comment type="catalytic activity">
    <reaction evidence="6">
        <text>a hydroperoxide + [thioredoxin]-dithiol = an alcohol + [thioredoxin]-disulfide + H2O</text>
        <dbReference type="Rhea" id="RHEA:62620"/>
        <dbReference type="Rhea" id="RHEA-COMP:10698"/>
        <dbReference type="Rhea" id="RHEA-COMP:10700"/>
        <dbReference type="ChEBI" id="CHEBI:15377"/>
        <dbReference type="ChEBI" id="CHEBI:29950"/>
        <dbReference type="ChEBI" id="CHEBI:30879"/>
        <dbReference type="ChEBI" id="CHEBI:35924"/>
        <dbReference type="ChEBI" id="CHEBI:50058"/>
        <dbReference type="EC" id="1.11.1.24"/>
    </reaction>
</comment>
<dbReference type="RefSeq" id="WP_000206525.1">
    <property type="nucleotide sequence ID" value="NZ_AP018935.1"/>
</dbReference>
<dbReference type="GO" id="GO:0008379">
    <property type="term" value="F:thioredoxin peroxidase activity"/>
    <property type="evidence" value="ECO:0007669"/>
    <property type="project" value="UniProtKB-UniRule"/>
</dbReference>
<comment type="subunit">
    <text evidence="6">Homodimer.</text>
</comment>
<comment type="similarity">
    <text evidence="6">Belongs to the peroxiredoxin family. Tpx subfamily.</text>
</comment>
<evidence type="ECO:0000256" key="3">
    <source>
        <dbReference type="ARBA" id="ARBA00023002"/>
    </source>
</evidence>
<reference evidence="10 12" key="2">
    <citation type="journal article" date="2018" name="Emerg. Microbes Infect.">
        <title>Phenotypic and molecular analysis of nontypeable Group B streptococci: identification of cps2a and hybrid cps2a/cps5 Group B streptococcal capsule gene clusters.</title>
        <authorList>
            <person name="Alhhazmi A."/>
            <person name="Tyrrell G.J."/>
        </authorList>
    </citation>
    <scope>NUCLEOTIDE SEQUENCE [LARGE SCALE GENOMIC DNA]</scope>
    <source>
        <strain evidence="10 12">PLGBS17</strain>
    </source>
</reference>
<evidence type="ECO:0000313" key="8">
    <source>
        <dbReference type="EMBL" id="KLJ29923.1"/>
    </source>
</evidence>
<dbReference type="SUPFAM" id="SSF52833">
    <property type="entry name" value="Thioredoxin-like"/>
    <property type="match status" value="1"/>
</dbReference>